<evidence type="ECO:0000313" key="2">
    <source>
        <dbReference type="Proteomes" id="UP000248592"/>
    </source>
</evidence>
<dbReference type="EMBL" id="CP030085">
    <property type="protein sequence ID" value="AWW49326.1"/>
    <property type="molecule type" value="Genomic_DNA"/>
</dbReference>
<dbReference type="Proteomes" id="UP000248592">
    <property type="component" value="Chromosome"/>
</dbReference>
<dbReference type="AlphaFoldDB" id="A0A2Z4JN45"/>
<evidence type="ECO:0000313" key="1">
    <source>
        <dbReference type="EMBL" id="AWW49326.1"/>
    </source>
</evidence>
<protein>
    <submittedName>
        <fullName evidence="1">Uncharacterized protein</fullName>
    </submittedName>
</protein>
<gene>
    <name evidence="1" type="ORF">Pas1_02410</name>
</gene>
<reference evidence="2" key="1">
    <citation type="submission" date="2018-06" db="EMBL/GenBank/DDBJ databases">
        <title>Description of a new Polynucleobacter species.</title>
        <authorList>
            <person name="Hahn M.W."/>
        </authorList>
    </citation>
    <scope>NUCLEOTIDE SEQUENCE [LARGE SCALE GENOMIC DNA]</scope>
    <source>
        <strain evidence="2">MG-25-Pas1-D2</strain>
    </source>
</reference>
<accession>A0A2Z4JN45</accession>
<organism evidence="1 2">
    <name type="scientific">Polynucleobacter paneuropaeus</name>
    <dbReference type="NCBI Taxonomy" id="2527775"/>
    <lineage>
        <taxon>Bacteria</taxon>
        <taxon>Pseudomonadati</taxon>
        <taxon>Pseudomonadota</taxon>
        <taxon>Betaproteobacteria</taxon>
        <taxon>Burkholderiales</taxon>
        <taxon>Burkholderiaceae</taxon>
        <taxon>Polynucleobacter</taxon>
    </lineage>
</organism>
<sequence length="148" mass="16794">MKKYKFLFCALGLLLPGTGLNGFYLKGPKFFWSWIQLFALIGGVAGWFLLKEYRFQSAPGWVLITLGFIAMEASWLTTITFGLRPDEKWDAQFNPQLDASQATQSRWPTILTVIFSLILGAGVMMTFLAISFEQYFVSQISEARKISQ</sequence>
<name>A0A2Z4JN45_9BURK</name>
<dbReference type="KEGG" id="poh:DPM16_06030"/>
<proteinExistence type="predicted"/>
<dbReference type="RefSeq" id="WP_112204754.1">
    <property type="nucleotide sequence ID" value="NZ_CBCSBS010000001.1"/>
</dbReference>